<keyword evidence="6 8" id="KW-0505">Motor protein</keyword>
<feature type="domain" description="Myosin N-terminal SH3-like" evidence="12">
    <location>
        <begin position="13"/>
        <end position="64"/>
    </location>
</feature>
<organism evidence="13 14">
    <name type="scientific">Onchocerca volvulus</name>
    <dbReference type="NCBI Taxonomy" id="6282"/>
    <lineage>
        <taxon>Eukaryota</taxon>
        <taxon>Metazoa</taxon>
        <taxon>Ecdysozoa</taxon>
        <taxon>Nematoda</taxon>
        <taxon>Chromadorea</taxon>
        <taxon>Rhabditida</taxon>
        <taxon>Spirurina</taxon>
        <taxon>Spiruromorpha</taxon>
        <taxon>Filarioidea</taxon>
        <taxon>Onchocercidae</taxon>
        <taxon>Onchocerca</taxon>
    </lineage>
</organism>
<proteinExistence type="inferred from homology"/>
<dbReference type="GO" id="GO:0016459">
    <property type="term" value="C:myosin complex"/>
    <property type="evidence" value="ECO:0007669"/>
    <property type="project" value="UniProtKB-KW"/>
</dbReference>
<dbReference type="AlphaFoldDB" id="A0A8R1TKQ3"/>
<evidence type="ECO:0000256" key="3">
    <source>
        <dbReference type="ARBA" id="ARBA00022840"/>
    </source>
</evidence>
<dbReference type="CDD" id="cd01377">
    <property type="entry name" value="MYSc_class_II"/>
    <property type="match status" value="1"/>
</dbReference>
<keyword evidence="7 8" id="KW-0009">Actin-binding</keyword>
<dbReference type="PANTHER" id="PTHR13140:SF857">
    <property type="entry name" value="MYOSIN-11"/>
    <property type="match status" value="1"/>
</dbReference>
<dbReference type="FunFam" id="3.40.850.10:FF:000101">
    <property type="entry name" value="Slow myosin heavy chain 2"/>
    <property type="match status" value="1"/>
</dbReference>
<dbReference type="Gene3D" id="1.20.5.4820">
    <property type="match status" value="1"/>
</dbReference>
<feature type="coiled-coil region" evidence="9">
    <location>
        <begin position="1519"/>
        <end position="1920"/>
    </location>
</feature>
<sequence length="1977" mass="230038">MKKLGTLNATSPKMDDRVWIPDATEGYVMGVVIRNVADDRVLLRIEGTDRQITICREELQSVNPAKLDKIEDMSSLSYLNEACILHNLRQRYYSSLIYTYSGLFCIVINPYKWMPHIYSTAVMRNYRGRKRHEVPPHIFAVTDYAYHEMLHQREDQSILCTGESGAGKTENTKKIVQYLVDIAGRNMRSSVARNPGKTSKLLSPFSESMSSVGQLEDQLLLANPILEAFGNSKTVKNDNSSRFGKFIRINFDQSGCISGANIEHYLLEKSRTIRQAANERSFHFFYQLLLGASSNQKSIFLMDDIDNYRFLTNGNLVIPNVDDASELSNTLNAMRGMDFSNIDINAVMRITCAILLLGNLSFTEDRTSDQAVLVDDRVAQKICCLLGLPVSDLAKAFLKPRVKVGRDYVHKAQTREQVQYAVEAIAKASYERMFRWLVMRINRSLGRSANNGTTFIGILDIAGFEIFELNTFEQLCINYTNEKLQQLFNNTMFNLEQELYRKEGIEWNFIDFGLDLLPTIDLIEKPLGVLSLLDEQCIFPKSTDKSYVEKLIANQSKHPKFIVPEFRTKSDFAIVHYAGRVDYSAGQWLMKNMDPLNDSVVFLLQNSTDQHVTEMWKNAEFASLRMTDQTDYVFGTRTKRGMFRTVGQTYKEQLSRLMKILQNTSPHFVRCIIPNHEKKAGIINGLSVLEQLRCNGVLEGIRICRQGYPNRTPFHDFRRRYELLVDRGIIPPGFLDGKEAVKLILAALEMDANLFRIGQSKIFFRSGVIADLEEMRDKKLQRFIVQFQTYCRGYLARHTFKKLLQQISATRIIQRNGLAWLRLKDWKWWRLFVKVKPLLEVTASEKAIASKESELKALQETLLQKEYALSDYTIRIEQLTNDRTELQKLLEEESAEKTEMEDMKDQLLSVKMQLENQVESFRQKFEEKEAECISISAEYKKLKDDVATLREQLREETGKYEQLQLSYTSIDQKLKNVIVEKDRFFETNEKMAKEKTLLEGRLAATTQKIIVEEEQNRQNVKLKTKLEAKITDYEQENEKLKKFIEVAEAANQKLNAEMRSVQNENEELSRRLNELSAQLQKKDEELNTVLTRCDEEQSEKQNLMKKTKELMLELQEVKEDLESEKTSRTKLEKGKRDFMEELEALKQELMESQDKTQANVELRTEREKQYLSIKKKFEETAAQYEQNVAELKTKHSQQLDTVRAENELLKKQMQQIAKTKNRIENELQENIVVIQRNQSVYLENERKRKDVENLLNGWQTKAQEAEKNVTDLKSALIKVQSEVERLNQELESSENVVSVLHKKMTSAEAQIIDLSDAMDLEKSQNEVLREKLRTQDDKLEVLQENKELDEFTIQKYEKEINSLKQQLTDTKKKNDEKLLLQVEEMRKKLMKEMEAYKKELEQSEYIRARNEKAKEKLMQENEDMLNELNKLRFSVREMEKKQRKFDQTLEEEKSKVLKASVERDRLAQELRDNESNALMIAKETGILKSRIAELESIRNALQLDLDNAVTMKDDNGRNVLELDRMKRQLETELANAKETITELEDNLQFTEDAKLRLDVTLQAMNAELEKVRGDKERDDDERHKMMLRKLGDLESELESERRTRLTLMQQKRKLEVDLQHSLEQVEAITTQKEEFSRQLRKCSLHLKDLQLEMDQSKDAKDAALLQTHDMEKRLKSLEEELARIGETNMQLTVDKRRVERERDEAVEQLNVRSNLMNTEDKKRLEAKIYELEELLEEEQNNIELGNDKLKKAQIQLETLTTELATERSLCEKLEADKQNLERRCKNLRINLEEMESDTRTRNRGQIALLETKLQAANEQCAQMEQERNMTNRQIRRMEKKLNDTLITSEKEKRNIELLKETADRAIARHRQMRQQIEDLEEEVCRERSKYRQLQRSIDDLNETNETLTRENAQLKSLAALARRGGLNRASTSRFGSETDSFGRGARSLGGDSIDLLQPNSGSTTGSYAGDDPDLTAN</sequence>
<keyword evidence="4 9" id="KW-0175">Coiled coil</keyword>
<evidence type="ECO:0000256" key="4">
    <source>
        <dbReference type="ARBA" id="ARBA00023054"/>
    </source>
</evidence>
<dbReference type="GO" id="GO:0007015">
    <property type="term" value="P:actin filament organization"/>
    <property type="evidence" value="ECO:0007669"/>
    <property type="project" value="TreeGrafter"/>
</dbReference>
<dbReference type="InterPro" id="IPR008989">
    <property type="entry name" value="Myosin_S1_N"/>
</dbReference>
<dbReference type="InterPro" id="IPR004009">
    <property type="entry name" value="SH3_Myosin"/>
</dbReference>
<dbReference type="PROSITE" id="PS51456">
    <property type="entry name" value="MYOSIN_MOTOR"/>
    <property type="match status" value="1"/>
</dbReference>
<dbReference type="GO" id="GO:0005863">
    <property type="term" value="C:striated muscle myosin thick filament"/>
    <property type="evidence" value="ECO:0007669"/>
    <property type="project" value="UniProtKB-ARBA"/>
</dbReference>
<dbReference type="Pfam" id="PF00063">
    <property type="entry name" value="Myosin_head"/>
    <property type="match status" value="1"/>
</dbReference>
<evidence type="ECO:0000256" key="7">
    <source>
        <dbReference type="ARBA" id="ARBA00023203"/>
    </source>
</evidence>
<dbReference type="Gene3D" id="6.10.250.2420">
    <property type="match status" value="1"/>
</dbReference>
<evidence type="ECO:0000313" key="14">
    <source>
        <dbReference type="Proteomes" id="UP000024404"/>
    </source>
</evidence>
<dbReference type="PANTHER" id="PTHR13140">
    <property type="entry name" value="MYOSIN"/>
    <property type="match status" value="1"/>
</dbReference>
<dbReference type="Gene3D" id="1.20.120.720">
    <property type="entry name" value="Myosin VI head, motor domain, U50 subdomain"/>
    <property type="match status" value="1"/>
</dbReference>
<dbReference type="GO" id="GO:0051015">
    <property type="term" value="F:actin filament binding"/>
    <property type="evidence" value="ECO:0007669"/>
    <property type="project" value="InterPro"/>
</dbReference>
<dbReference type="EMBL" id="CMVM020000350">
    <property type="status" value="NOT_ANNOTATED_CDS"/>
    <property type="molecule type" value="Genomic_DNA"/>
</dbReference>
<dbReference type="PRINTS" id="PR00193">
    <property type="entry name" value="MYOSINHEAVY"/>
</dbReference>
<dbReference type="InterPro" id="IPR036961">
    <property type="entry name" value="Kinesin_motor_dom_sf"/>
</dbReference>
<feature type="region of interest" description="Actin-binding" evidence="8">
    <location>
        <begin position="654"/>
        <end position="676"/>
    </location>
</feature>
<dbReference type="InterPro" id="IPR001609">
    <property type="entry name" value="Myosin_head_motor_dom-like"/>
</dbReference>
<dbReference type="GO" id="GO:0060972">
    <property type="term" value="P:left/right pattern formation"/>
    <property type="evidence" value="ECO:0007669"/>
    <property type="project" value="UniProtKB-ARBA"/>
</dbReference>
<keyword evidence="5 8" id="KW-0518">Myosin</keyword>
<dbReference type="InterPro" id="IPR027417">
    <property type="entry name" value="P-loop_NTPase"/>
</dbReference>
<dbReference type="FunFam" id="1.20.120.720:FF:000001">
    <property type="entry name" value="Myosin heavy chain, muscle"/>
    <property type="match status" value="1"/>
</dbReference>
<protein>
    <recommendedName>
        <fullName evidence="15">Myosin motor domain-containing protein</fullName>
    </recommendedName>
</protein>
<dbReference type="Gene3D" id="1.20.5.340">
    <property type="match status" value="1"/>
</dbReference>
<evidence type="ECO:0000256" key="10">
    <source>
        <dbReference type="SAM" id="MobiDB-lite"/>
    </source>
</evidence>
<evidence type="ECO:0000256" key="8">
    <source>
        <dbReference type="PROSITE-ProRule" id="PRU00782"/>
    </source>
</evidence>
<dbReference type="FunFam" id="1.20.5.4820:FF:000002">
    <property type="entry name" value="Myosin heavy chain 10"/>
    <property type="match status" value="1"/>
</dbReference>
<evidence type="ECO:0000256" key="2">
    <source>
        <dbReference type="ARBA" id="ARBA00022741"/>
    </source>
</evidence>
<dbReference type="GO" id="GO:0000146">
    <property type="term" value="F:microfilament motor activity"/>
    <property type="evidence" value="ECO:0007669"/>
    <property type="project" value="TreeGrafter"/>
</dbReference>
<accession>A0A8R1TKQ3</accession>
<dbReference type="Gene3D" id="2.30.30.360">
    <property type="entry name" value="Myosin S1 fragment, N-terminal"/>
    <property type="match status" value="1"/>
</dbReference>
<feature type="binding site" evidence="8">
    <location>
        <begin position="162"/>
        <end position="169"/>
    </location>
    <ligand>
        <name>ATP</name>
        <dbReference type="ChEBI" id="CHEBI:30616"/>
    </ligand>
</feature>
<feature type="coiled-coil region" evidence="9">
    <location>
        <begin position="841"/>
        <end position="966"/>
    </location>
</feature>
<dbReference type="Gene3D" id="1.10.10.820">
    <property type="match status" value="1"/>
</dbReference>
<keyword evidence="14" id="KW-1185">Reference proteome</keyword>
<keyword evidence="3 8" id="KW-0067">ATP-binding</keyword>
<name>A0A8R1TKQ3_ONCVO</name>
<dbReference type="SUPFAM" id="SSF52540">
    <property type="entry name" value="P-loop containing nucleoside triphosphate hydrolases"/>
    <property type="match status" value="1"/>
</dbReference>
<dbReference type="SUPFAM" id="SSF90257">
    <property type="entry name" value="Myosin rod fragments"/>
    <property type="match status" value="4"/>
</dbReference>
<dbReference type="GO" id="GO:0005524">
    <property type="term" value="F:ATP binding"/>
    <property type="evidence" value="ECO:0007669"/>
    <property type="project" value="UniProtKB-UniRule"/>
</dbReference>
<dbReference type="Proteomes" id="UP000024404">
    <property type="component" value="Unassembled WGS sequence"/>
</dbReference>
<feature type="compositionally biased region" description="Polar residues" evidence="10">
    <location>
        <begin position="1957"/>
        <end position="1966"/>
    </location>
</feature>
<dbReference type="EnsemblMetazoa" id="OVOC11299.1">
    <property type="protein sequence ID" value="OVOC11299.1"/>
    <property type="gene ID" value="WBGene00248108"/>
</dbReference>
<evidence type="ECO:0000259" key="12">
    <source>
        <dbReference type="PROSITE" id="PS51844"/>
    </source>
</evidence>
<dbReference type="Pfam" id="PF01576">
    <property type="entry name" value="Myosin_tail_1"/>
    <property type="match status" value="1"/>
</dbReference>
<feature type="compositionally biased region" description="Polar residues" evidence="10">
    <location>
        <begin position="1930"/>
        <end position="1939"/>
    </location>
</feature>
<feature type="coiled-coil region" evidence="9">
    <location>
        <begin position="1023"/>
        <end position="1469"/>
    </location>
</feature>
<dbReference type="Gene3D" id="1.20.58.530">
    <property type="match status" value="1"/>
</dbReference>
<evidence type="ECO:0000259" key="11">
    <source>
        <dbReference type="PROSITE" id="PS51456"/>
    </source>
</evidence>
<dbReference type="InterPro" id="IPR002928">
    <property type="entry name" value="Myosin_tail"/>
</dbReference>
<evidence type="ECO:0000256" key="9">
    <source>
        <dbReference type="SAM" id="Coils"/>
    </source>
</evidence>
<reference evidence="14" key="1">
    <citation type="submission" date="2013-10" db="EMBL/GenBank/DDBJ databases">
        <title>Genome sequencing of Onchocerca volvulus.</title>
        <authorList>
            <person name="Cotton J."/>
            <person name="Tsai J."/>
            <person name="Stanley E."/>
            <person name="Tracey A."/>
            <person name="Holroyd N."/>
            <person name="Lustigman S."/>
            <person name="Berriman M."/>
        </authorList>
    </citation>
    <scope>NUCLEOTIDE SEQUENCE</scope>
</reference>
<evidence type="ECO:0008006" key="15">
    <source>
        <dbReference type="Google" id="ProtNLM"/>
    </source>
</evidence>
<evidence type="ECO:0000256" key="5">
    <source>
        <dbReference type="ARBA" id="ARBA00023123"/>
    </source>
</evidence>
<reference evidence="13" key="2">
    <citation type="submission" date="2022-06" db="UniProtKB">
        <authorList>
            <consortium name="EnsemblMetazoa"/>
        </authorList>
    </citation>
    <scope>IDENTIFICATION</scope>
</reference>
<dbReference type="FunFam" id="1.10.10.820:FF:000001">
    <property type="entry name" value="Myosin heavy chain"/>
    <property type="match status" value="1"/>
</dbReference>
<dbReference type="SMART" id="SM00242">
    <property type="entry name" value="MYSc"/>
    <property type="match status" value="1"/>
</dbReference>
<keyword evidence="2 8" id="KW-0547">Nucleotide-binding</keyword>
<feature type="region of interest" description="Disordered" evidence="10">
    <location>
        <begin position="1925"/>
        <end position="1977"/>
    </location>
</feature>
<comment type="similarity">
    <text evidence="1 8">Belongs to the TRAFAC class myosin-kinesin ATPase superfamily. Myosin family.</text>
</comment>
<dbReference type="PROSITE" id="PS51844">
    <property type="entry name" value="SH3_LIKE"/>
    <property type="match status" value="1"/>
</dbReference>
<evidence type="ECO:0000256" key="6">
    <source>
        <dbReference type="ARBA" id="ARBA00023175"/>
    </source>
</evidence>
<dbReference type="PROSITE" id="PS50096">
    <property type="entry name" value="IQ"/>
    <property type="match status" value="1"/>
</dbReference>
<feature type="domain" description="Myosin motor" evidence="11">
    <location>
        <begin position="68"/>
        <end position="777"/>
    </location>
</feature>
<evidence type="ECO:0000256" key="1">
    <source>
        <dbReference type="ARBA" id="ARBA00008314"/>
    </source>
</evidence>
<dbReference type="GO" id="GO:0016020">
    <property type="term" value="C:membrane"/>
    <property type="evidence" value="ECO:0007669"/>
    <property type="project" value="TreeGrafter"/>
</dbReference>
<dbReference type="Gene3D" id="3.40.850.10">
    <property type="entry name" value="Kinesin motor domain"/>
    <property type="match status" value="1"/>
</dbReference>
<evidence type="ECO:0000313" key="13">
    <source>
        <dbReference type="EnsemblMetazoa" id="OVOC11299.1"/>
    </source>
</evidence>